<protein>
    <recommendedName>
        <fullName evidence="4">Resistance to inhibitors of cholinesterase protein 3 N-terminal domain-containing protein</fullName>
    </recommendedName>
</protein>
<feature type="signal peptide" evidence="3">
    <location>
        <begin position="1"/>
        <end position="29"/>
    </location>
</feature>
<name>A0ABD1K3C3_9TELE</name>
<sequence length="386" mass="42888">MSMSTFQKVTLVSCLVLCVALLLPKMLLSRSKKDNPQAEGGQGHYPPMVRRQLAPEAQKGSGAHFSRAHNPEAIARAKGGGGTGVAPGGKSSFAGQIVPIYGFGILLYILYILFKITSKGTSKPPESRFATIRSENMKRKISDFELAQLQEKLKETEEVMERIVSKASHSPERRIKGVGADQEEKLLLQLKEITQMMNKGSLLEGISPKEKAESPCSQHWEDDSEDTDPRSESGCCQHGHSHSYQQGEDKWIQRPEDEGMTDPANKNDVETLGTVEDIWPGVTEDTIDGTSDKNVLREDTGDQDCALNDEKLDHLMGNEEHDGQEHILEFKHAMKDEEYIGEDQVLELNHGSKDEDCSAWTSVLSECDSASAQLRRRSKKLPKRIN</sequence>
<dbReference type="InterPro" id="IPR026160">
    <property type="entry name" value="Ric3"/>
</dbReference>
<dbReference type="PANTHER" id="PTHR21723:SF4">
    <property type="entry name" value="ZGC:92489"/>
    <property type="match status" value="1"/>
</dbReference>
<accession>A0ABD1K3C3</accession>
<dbReference type="EMBL" id="JBHFQA010000009">
    <property type="protein sequence ID" value="KAL2093641.1"/>
    <property type="molecule type" value="Genomic_DNA"/>
</dbReference>
<dbReference type="AlphaFoldDB" id="A0ABD1K3C3"/>
<organism evidence="5 6">
    <name type="scientific">Coilia grayii</name>
    <name type="common">Gray's grenadier anchovy</name>
    <dbReference type="NCBI Taxonomy" id="363190"/>
    <lineage>
        <taxon>Eukaryota</taxon>
        <taxon>Metazoa</taxon>
        <taxon>Chordata</taxon>
        <taxon>Craniata</taxon>
        <taxon>Vertebrata</taxon>
        <taxon>Euteleostomi</taxon>
        <taxon>Actinopterygii</taxon>
        <taxon>Neopterygii</taxon>
        <taxon>Teleostei</taxon>
        <taxon>Clupei</taxon>
        <taxon>Clupeiformes</taxon>
        <taxon>Clupeoidei</taxon>
        <taxon>Engraulidae</taxon>
        <taxon>Coilinae</taxon>
        <taxon>Coilia</taxon>
    </lineage>
</organism>
<comment type="caution">
    <text evidence="5">The sequence shown here is derived from an EMBL/GenBank/DDBJ whole genome shotgun (WGS) entry which is preliminary data.</text>
</comment>
<evidence type="ECO:0000313" key="5">
    <source>
        <dbReference type="EMBL" id="KAL2093641.1"/>
    </source>
</evidence>
<evidence type="ECO:0000259" key="4">
    <source>
        <dbReference type="Pfam" id="PF15361"/>
    </source>
</evidence>
<evidence type="ECO:0000256" key="3">
    <source>
        <dbReference type="SAM" id="SignalP"/>
    </source>
</evidence>
<feature type="transmembrane region" description="Helical" evidence="2">
    <location>
        <begin position="93"/>
        <end position="114"/>
    </location>
</feature>
<feature type="domain" description="Resistance to inhibitors of cholinesterase protein 3 N-terminal" evidence="4">
    <location>
        <begin position="15"/>
        <end position="165"/>
    </location>
</feature>
<keyword evidence="2" id="KW-1133">Transmembrane helix</keyword>
<keyword evidence="2" id="KW-0472">Membrane</keyword>
<dbReference type="PANTHER" id="PTHR21723">
    <property type="entry name" value="RESISTANCE TO INHIBITORS OF CHOLINESTERASE PROTEIN 3 RIC3"/>
    <property type="match status" value="1"/>
</dbReference>
<evidence type="ECO:0000256" key="1">
    <source>
        <dbReference type="SAM" id="MobiDB-lite"/>
    </source>
</evidence>
<evidence type="ECO:0000256" key="2">
    <source>
        <dbReference type="SAM" id="Phobius"/>
    </source>
</evidence>
<feature type="chain" id="PRO_5044773994" description="Resistance to inhibitors of cholinesterase protein 3 N-terminal domain-containing protein" evidence="3">
    <location>
        <begin position="30"/>
        <end position="386"/>
    </location>
</feature>
<dbReference type="Pfam" id="PF15361">
    <property type="entry name" value="RIC3"/>
    <property type="match status" value="1"/>
</dbReference>
<feature type="region of interest" description="Disordered" evidence="1">
    <location>
        <begin position="206"/>
        <end position="249"/>
    </location>
</feature>
<keyword evidence="6" id="KW-1185">Reference proteome</keyword>
<proteinExistence type="predicted"/>
<keyword evidence="3" id="KW-0732">Signal</keyword>
<keyword evidence="2" id="KW-0812">Transmembrane</keyword>
<dbReference type="InterPro" id="IPR032763">
    <property type="entry name" value="RIC3_N"/>
</dbReference>
<evidence type="ECO:0000313" key="6">
    <source>
        <dbReference type="Proteomes" id="UP001591681"/>
    </source>
</evidence>
<dbReference type="Proteomes" id="UP001591681">
    <property type="component" value="Unassembled WGS sequence"/>
</dbReference>
<reference evidence="5 6" key="1">
    <citation type="submission" date="2024-09" db="EMBL/GenBank/DDBJ databases">
        <title>A chromosome-level genome assembly of Gray's grenadier anchovy, Coilia grayii.</title>
        <authorList>
            <person name="Fu Z."/>
        </authorList>
    </citation>
    <scope>NUCLEOTIDE SEQUENCE [LARGE SCALE GENOMIC DNA]</scope>
    <source>
        <strain evidence="5">G4</strain>
        <tissue evidence="5">Muscle</tissue>
    </source>
</reference>
<gene>
    <name evidence="5" type="ORF">ACEWY4_010953</name>
</gene>